<dbReference type="GO" id="GO:0008770">
    <property type="term" value="F:[acyl-carrier-protein] phosphodiesterase activity"/>
    <property type="evidence" value="ECO:0007669"/>
    <property type="project" value="InterPro"/>
</dbReference>
<dbReference type="Proteomes" id="UP000256373">
    <property type="component" value="Unassembled WGS sequence"/>
</dbReference>
<keyword evidence="5" id="KW-1185">Reference proteome</keyword>
<dbReference type="InterPro" id="IPR007431">
    <property type="entry name" value="ACP_PD"/>
</dbReference>
<accession>A0A3D8YGZ3</accession>
<organism evidence="4 5">
    <name type="scientific">Dyadobacter luteus</name>
    <dbReference type="NCBI Taxonomy" id="2259619"/>
    <lineage>
        <taxon>Bacteria</taxon>
        <taxon>Pseudomonadati</taxon>
        <taxon>Bacteroidota</taxon>
        <taxon>Cytophagia</taxon>
        <taxon>Cytophagales</taxon>
        <taxon>Spirosomataceae</taxon>
        <taxon>Dyadobacter</taxon>
    </lineage>
</organism>
<dbReference type="Pfam" id="PF04336">
    <property type="entry name" value="ACP_PD"/>
    <property type="match status" value="1"/>
</dbReference>
<sequence>MNFLAHLLLSGNREGIIMGNFVGDFVKGLLTEEKTSDWNPEYVAGLRLHRFIDSFTDTHPIVREARKKIAEKHGRLSGIIVDIYFDYFLAKFFMDFCNETLWKYSHRMYSLIEKNEYLIPEEMIPMARGMIRQDWLNSYNSFEGIDLTFSRMSRRAGFMAPIRDAVNELRFNELFYEEKFMTFFPELKVESERFIAEHNQFNNKNH</sequence>
<gene>
    <name evidence="4" type="ORF">DSL64_00475</name>
</gene>
<dbReference type="PIRSF" id="PIRSF011489">
    <property type="entry name" value="DUF479"/>
    <property type="match status" value="1"/>
</dbReference>
<dbReference type="RefSeq" id="WP_115828680.1">
    <property type="nucleotide sequence ID" value="NZ_QNUL01000001.1"/>
</dbReference>
<keyword evidence="3" id="KW-0443">Lipid metabolism</keyword>
<dbReference type="AlphaFoldDB" id="A0A3D8YGZ3"/>
<dbReference type="PANTHER" id="PTHR38764:SF1">
    <property type="entry name" value="ACYL CARRIER PROTEIN PHOSPHODIESTERASE"/>
    <property type="match status" value="1"/>
</dbReference>
<dbReference type="PANTHER" id="PTHR38764">
    <property type="entry name" value="ACYL CARRIER PROTEIN PHOSPHODIESTERASE"/>
    <property type="match status" value="1"/>
</dbReference>
<dbReference type="GO" id="GO:0006633">
    <property type="term" value="P:fatty acid biosynthetic process"/>
    <property type="evidence" value="ECO:0007669"/>
    <property type="project" value="InterPro"/>
</dbReference>
<dbReference type="OrthoDB" id="8442777at2"/>
<dbReference type="EMBL" id="QNUL01000001">
    <property type="protein sequence ID" value="REA64072.1"/>
    <property type="molecule type" value="Genomic_DNA"/>
</dbReference>
<proteinExistence type="predicted"/>
<evidence type="ECO:0000256" key="2">
    <source>
        <dbReference type="ARBA" id="ARBA00022801"/>
    </source>
</evidence>
<reference evidence="4 5" key="1">
    <citation type="submission" date="2018-07" db="EMBL/GenBank/DDBJ databases">
        <title>Dyadobacter roseus sp. nov., isolated from rose rhizosphere soil.</title>
        <authorList>
            <person name="Chen L."/>
        </authorList>
    </citation>
    <scope>NUCLEOTIDE SEQUENCE [LARGE SCALE GENOMIC DNA]</scope>
    <source>
        <strain evidence="4 5">RS19</strain>
    </source>
</reference>
<evidence type="ECO:0000256" key="3">
    <source>
        <dbReference type="ARBA" id="ARBA00023098"/>
    </source>
</evidence>
<evidence type="ECO:0000313" key="4">
    <source>
        <dbReference type="EMBL" id="REA64072.1"/>
    </source>
</evidence>
<evidence type="ECO:0000313" key="5">
    <source>
        <dbReference type="Proteomes" id="UP000256373"/>
    </source>
</evidence>
<name>A0A3D8YGZ3_9BACT</name>
<keyword evidence="1" id="KW-0444">Lipid biosynthesis</keyword>
<evidence type="ECO:0000256" key="1">
    <source>
        <dbReference type="ARBA" id="ARBA00022516"/>
    </source>
</evidence>
<keyword evidence="2" id="KW-0378">Hydrolase</keyword>
<comment type="caution">
    <text evidence="4">The sequence shown here is derived from an EMBL/GenBank/DDBJ whole genome shotgun (WGS) entry which is preliminary data.</text>
</comment>
<protein>
    <submittedName>
        <fullName evidence="4">DUF479 domain-containing protein</fullName>
    </submittedName>
</protein>